<dbReference type="EMBL" id="QDFR01000005">
    <property type="protein sequence ID" value="PVE52295.1"/>
    <property type="molecule type" value="Genomic_DNA"/>
</dbReference>
<dbReference type="InterPro" id="IPR003423">
    <property type="entry name" value="OMP_efflux"/>
</dbReference>
<protein>
    <submittedName>
        <fullName evidence="2">Transporter</fullName>
    </submittedName>
</protein>
<dbReference type="PROSITE" id="PS51257">
    <property type="entry name" value="PROKAR_LIPOPROTEIN"/>
    <property type="match status" value="1"/>
</dbReference>
<proteinExistence type="inferred from homology"/>
<dbReference type="GO" id="GO:0015562">
    <property type="term" value="F:efflux transmembrane transporter activity"/>
    <property type="evidence" value="ECO:0007669"/>
    <property type="project" value="InterPro"/>
</dbReference>
<dbReference type="Gene3D" id="1.20.1600.10">
    <property type="entry name" value="Outer membrane efflux proteins (OEP)"/>
    <property type="match status" value="1"/>
</dbReference>
<accession>A0AA92H8A7</accession>
<evidence type="ECO:0000256" key="1">
    <source>
        <dbReference type="ARBA" id="ARBA00007613"/>
    </source>
</evidence>
<organism evidence="2 3">
    <name type="scientific">Rhizobium rhizogenes</name>
    <name type="common">Agrobacterium rhizogenes</name>
    <dbReference type="NCBI Taxonomy" id="359"/>
    <lineage>
        <taxon>Bacteria</taxon>
        <taxon>Pseudomonadati</taxon>
        <taxon>Pseudomonadota</taxon>
        <taxon>Alphaproteobacteria</taxon>
        <taxon>Hyphomicrobiales</taxon>
        <taxon>Rhizobiaceae</taxon>
        <taxon>Rhizobium/Agrobacterium group</taxon>
        <taxon>Rhizobium</taxon>
    </lineage>
</organism>
<dbReference type="PANTHER" id="PTHR30203">
    <property type="entry name" value="OUTER MEMBRANE CATION EFFLUX PROTEIN"/>
    <property type="match status" value="1"/>
</dbReference>
<sequence>MQFAPFKQAPTACGFMLKSQHWILVALLLSSCHQGSLNLSDIAPTALPAQPQSPAVWIAEPRKAEWWKALNDKQLDAIVSRVQQSNLTLAQARERRAAASAMERSASSAYLPNLALSGSATGSTGKIKIDDISRRPAQINLETGWEIALFGQNELTQKAASLEGNMAAEDVEAAKLSVTAEAAISYVRLRALQQQRGNLDGLSSAYAKSKNVAAVRSKSGLGTSLETQVATDESRAIEQQKHVLDNAIAGEIQRIAILQGLPDGDGALAAKASQPLPARAFVAQVPAEVLRQRPDVRRAEWNVLKAGADVGLATADLYPKLHLSGMIGFGSPVSGSLFGVIGGPSLQIPIFDYGKRHDIVEARKAQMREAISAYHQAILVAHGEALSALRALSVARQETLRANAAHATAKKSVAAAELLARQGLSDQSVLAARQIHAAETRRLLIEAIKDEAEALVALARATGGNLTSAARGATNNSNSQPKSRS</sequence>
<dbReference type="RefSeq" id="WP_116494856.1">
    <property type="nucleotide sequence ID" value="NZ_QDFR01000005.1"/>
</dbReference>
<name>A0AA92H8A7_RHIRH</name>
<reference evidence="2 3" key="1">
    <citation type="submission" date="2018-04" db="EMBL/GenBank/DDBJ databases">
        <authorList>
            <person name="Hagen T."/>
        </authorList>
    </citation>
    <scope>NUCLEOTIDE SEQUENCE [LARGE SCALE GENOMIC DNA]</scope>
    <source>
        <strain evidence="2 3">TPD7009</strain>
    </source>
</reference>
<dbReference type="AlphaFoldDB" id="A0AA92H8A7"/>
<dbReference type="Gene3D" id="2.20.200.10">
    <property type="entry name" value="Outer membrane efflux proteins (OEP)"/>
    <property type="match status" value="1"/>
</dbReference>
<evidence type="ECO:0000313" key="3">
    <source>
        <dbReference type="Proteomes" id="UP000244335"/>
    </source>
</evidence>
<dbReference type="SUPFAM" id="SSF56954">
    <property type="entry name" value="Outer membrane efflux proteins (OEP)"/>
    <property type="match status" value="1"/>
</dbReference>
<dbReference type="InterPro" id="IPR010131">
    <property type="entry name" value="MdtP/NodT-like"/>
</dbReference>
<dbReference type="Pfam" id="PF02321">
    <property type="entry name" value="OEP"/>
    <property type="match status" value="2"/>
</dbReference>
<comment type="similarity">
    <text evidence="1">Belongs to the outer membrane factor (OMF) (TC 1.B.17) family.</text>
</comment>
<evidence type="ECO:0000313" key="2">
    <source>
        <dbReference type="EMBL" id="PVE52295.1"/>
    </source>
</evidence>
<dbReference type="Proteomes" id="UP000244335">
    <property type="component" value="Unassembled WGS sequence"/>
</dbReference>
<comment type="caution">
    <text evidence="2">The sequence shown here is derived from an EMBL/GenBank/DDBJ whole genome shotgun (WGS) entry which is preliminary data.</text>
</comment>
<gene>
    <name evidence="2" type="ORF">DC430_15735</name>
</gene>